<dbReference type="EMBL" id="JARWAM010000019">
    <property type="protein sequence ID" value="MDR5907504.1"/>
    <property type="molecule type" value="Genomic_DNA"/>
</dbReference>
<dbReference type="InterPro" id="IPR020036">
    <property type="entry name" value="PseH"/>
</dbReference>
<keyword evidence="2" id="KW-0808">Transferase</keyword>
<keyword evidence="3" id="KW-1185">Reference proteome</keyword>
<protein>
    <submittedName>
        <fullName evidence="2">UDP-4-amino-4, 6-dideoxy-N-acetyl-beta-L-altrosamine N-acetyltransferase</fullName>
        <ecNumber evidence="2">2.3.1.202</ecNumber>
    </submittedName>
</protein>
<name>A0ABU1HL18_9GAMM</name>
<dbReference type="PANTHER" id="PTHR43415">
    <property type="entry name" value="SPERMIDINE N(1)-ACETYLTRANSFERASE"/>
    <property type="match status" value="1"/>
</dbReference>
<reference evidence="2 3" key="1">
    <citation type="submission" date="2023-04" db="EMBL/GenBank/DDBJ databases">
        <title>A long-awaited taxogenomic arrangement of the family Halomonadaceae.</title>
        <authorList>
            <person name="De La Haba R."/>
            <person name="Chuvochina M."/>
            <person name="Wittouck S."/>
            <person name="Arahal D.R."/>
            <person name="Sanchez-Porro C."/>
            <person name="Hugenholtz P."/>
            <person name="Ventosa A."/>
        </authorList>
    </citation>
    <scope>NUCLEOTIDE SEQUENCE [LARGE SCALE GENOMIC DNA]</scope>
    <source>
        <strain evidence="2 3">DSM 26770</strain>
    </source>
</reference>
<evidence type="ECO:0000313" key="2">
    <source>
        <dbReference type="EMBL" id="MDR5907504.1"/>
    </source>
</evidence>
<accession>A0ABU1HL18</accession>
<dbReference type="PANTHER" id="PTHR43415:SF3">
    <property type="entry name" value="GNAT-FAMILY ACETYLTRANSFERASE"/>
    <property type="match status" value="1"/>
</dbReference>
<dbReference type="NCBIfam" id="TIGR03585">
    <property type="entry name" value="PseH"/>
    <property type="match status" value="1"/>
</dbReference>
<keyword evidence="2" id="KW-0012">Acyltransferase</keyword>
<dbReference type="GO" id="GO:0016746">
    <property type="term" value="F:acyltransferase activity"/>
    <property type="evidence" value="ECO:0007669"/>
    <property type="project" value="UniProtKB-KW"/>
</dbReference>
<dbReference type="SUPFAM" id="SSF55729">
    <property type="entry name" value="Acyl-CoA N-acyltransferases (Nat)"/>
    <property type="match status" value="1"/>
</dbReference>
<evidence type="ECO:0000259" key="1">
    <source>
        <dbReference type="PROSITE" id="PS51186"/>
    </source>
</evidence>
<dbReference type="InterPro" id="IPR000182">
    <property type="entry name" value="GNAT_dom"/>
</dbReference>
<dbReference type="Gene3D" id="3.40.630.30">
    <property type="match status" value="1"/>
</dbReference>
<organism evidence="2 3">
    <name type="scientific">Franzmannia qiaohouensis</name>
    <dbReference type="NCBI Taxonomy" id="1329370"/>
    <lineage>
        <taxon>Bacteria</taxon>
        <taxon>Pseudomonadati</taxon>
        <taxon>Pseudomonadota</taxon>
        <taxon>Gammaproteobacteria</taxon>
        <taxon>Oceanospirillales</taxon>
        <taxon>Halomonadaceae</taxon>
        <taxon>Franzmannia</taxon>
    </lineage>
</organism>
<dbReference type="Proteomes" id="UP001251374">
    <property type="component" value="Unassembled WGS sequence"/>
</dbReference>
<comment type="caution">
    <text evidence="2">The sequence shown here is derived from an EMBL/GenBank/DDBJ whole genome shotgun (WGS) entry which is preliminary data.</text>
</comment>
<evidence type="ECO:0000313" key="3">
    <source>
        <dbReference type="Proteomes" id="UP001251374"/>
    </source>
</evidence>
<feature type="domain" description="N-acetyltransferase" evidence="1">
    <location>
        <begin position="6"/>
        <end position="159"/>
    </location>
</feature>
<dbReference type="Pfam" id="PF13302">
    <property type="entry name" value="Acetyltransf_3"/>
    <property type="match status" value="1"/>
</dbReference>
<dbReference type="InterPro" id="IPR016181">
    <property type="entry name" value="Acyl_CoA_acyltransferase"/>
</dbReference>
<dbReference type="EC" id="2.3.1.202" evidence="2"/>
<gene>
    <name evidence="2" type="primary">pseH</name>
    <name evidence="2" type="ORF">QC821_19690</name>
</gene>
<proteinExistence type="predicted"/>
<dbReference type="PROSITE" id="PS51186">
    <property type="entry name" value="GNAT"/>
    <property type="match status" value="1"/>
</dbReference>
<sequence>MTNNSVNLRPLQKSDLELVLSWRNHPNVRRFMYTQHEISAEEHRAWFDRTRDDQNRYQLIFEQQEQPTGFVNFNVVDPQGKRADWGFYLSPEASAGSGWSLGLTALNYAFEHIYLHKVCGEALAYNMPSIRFHERLGFTREAILREHHFDGIKYHDVIGFGMLGTEWSNR</sequence>
<dbReference type="RefSeq" id="WP_309724910.1">
    <property type="nucleotide sequence ID" value="NZ_JARWAM010000019.1"/>
</dbReference>